<gene>
    <name evidence="1" type="ORF">H4Q31_12660</name>
</gene>
<accession>A0A841TI51</accession>
<organism evidence="1 2">
    <name type="scientific">Cohnella lubricantis</name>
    <dbReference type="NCBI Taxonomy" id="2163172"/>
    <lineage>
        <taxon>Bacteria</taxon>
        <taxon>Bacillati</taxon>
        <taxon>Bacillota</taxon>
        <taxon>Bacilli</taxon>
        <taxon>Bacillales</taxon>
        <taxon>Paenibacillaceae</taxon>
        <taxon>Cohnella</taxon>
    </lineage>
</organism>
<comment type="caution">
    <text evidence="1">The sequence shown here is derived from an EMBL/GenBank/DDBJ whole genome shotgun (WGS) entry which is preliminary data.</text>
</comment>
<name>A0A841TI51_9BACL</name>
<dbReference type="AlphaFoldDB" id="A0A841TI51"/>
<dbReference type="Proteomes" id="UP000574133">
    <property type="component" value="Unassembled WGS sequence"/>
</dbReference>
<evidence type="ECO:0000313" key="1">
    <source>
        <dbReference type="EMBL" id="MBB6678151.1"/>
    </source>
</evidence>
<evidence type="ECO:0008006" key="3">
    <source>
        <dbReference type="Google" id="ProtNLM"/>
    </source>
</evidence>
<dbReference type="RefSeq" id="WP_185179425.1">
    <property type="nucleotide sequence ID" value="NZ_CBCSEP010000019.1"/>
</dbReference>
<sequence>MRRISLPNIRIPARPTLAVLAALFFLLCIGSTALLFMNKEPAPAPDPELDMPFDYTYGTALASNGMTIHYLKTRPSNLSLEAVHQNVTLSPFYGVNGGFFYHEDLLSMAVVNDRPANGEAGGYGSGWENAKYARGTLVWDGSADRLSVQVVRQASELDVTDRANYWAQGGISMSLGRDVSWEEQAAAENAPYPYDRRLRSAAVYDREGNVYLVVSSSMGMLADFRAAIVETIAPGSLADGIFLDGDGSSQLRSREMKLRGDSRPVVQMIRIVR</sequence>
<dbReference type="EMBL" id="JACJVN010000051">
    <property type="protein sequence ID" value="MBB6678151.1"/>
    <property type="molecule type" value="Genomic_DNA"/>
</dbReference>
<reference evidence="1 2" key="1">
    <citation type="submission" date="2020-08" db="EMBL/GenBank/DDBJ databases">
        <title>Cohnella phylogeny.</title>
        <authorList>
            <person name="Dunlap C."/>
        </authorList>
    </citation>
    <scope>NUCLEOTIDE SEQUENCE [LARGE SCALE GENOMIC DNA]</scope>
    <source>
        <strain evidence="1 2">DSM 103658</strain>
    </source>
</reference>
<keyword evidence="2" id="KW-1185">Reference proteome</keyword>
<proteinExistence type="predicted"/>
<evidence type="ECO:0000313" key="2">
    <source>
        <dbReference type="Proteomes" id="UP000574133"/>
    </source>
</evidence>
<protein>
    <recommendedName>
        <fullName evidence="3">Phosphodiester glycosidase domain-containing protein</fullName>
    </recommendedName>
</protein>